<reference evidence="3" key="1">
    <citation type="submission" date="2021-01" db="EMBL/GenBank/DDBJ databases">
        <authorList>
            <person name="Corre E."/>
            <person name="Pelletier E."/>
            <person name="Niang G."/>
            <person name="Scheremetjew M."/>
            <person name="Finn R."/>
            <person name="Kale V."/>
            <person name="Holt S."/>
            <person name="Cochrane G."/>
            <person name="Meng A."/>
            <person name="Brown T."/>
            <person name="Cohen L."/>
        </authorList>
    </citation>
    <scope>NUCLEOTIDE SEQUENCE</scope>
    <source>
        <strain evidence="3">CCMP281</strain>
    </source>
</reference>
<accession>A0A7S3ALY1</accession>
<protein>
    <submittedName>
        <fullName evidence="3">Uncharacterized protein</fullName>
    </submittedName>
</protein>
<sequence length="448" mass="51580">MQGWAGDAAKYYLEEWRDKYRRLANLWCMYILAVKEHRTLEPEEQTSPWLLFTSITDVKGAGEKGADDKNKTPKNTVAFRYLFGEDMDFEGMNDEEKLLSEKADEIKEKWKGIENKLRNTKERRLAFTIVARSKFEKWDAAIEKDEAGITLHEKLRRVSTKPSERYEFFTELCKTVTAEDVDKVEQQLKEVEDVCDNFPFLLFPFARANKWLSRDVPKMEKYLKRPKPLPELAAKMIKNALQSVTLQSVTSMDSKTQHDLAERVWAFTLVGDMEKLDEESQSIKDLKVLCNRGSGEELMGKLAKAGPESSLYILTASVLLNPLWTCNECGETRRCVEEEIGRGPSQDVGRRTTYRTPPKGRGPQGLLDKPGLLDKAKKKRVEGFPQPRQFPQPLTRLGTPEEEDEAEIDYLLTHWMMKLVDHKDRLENAFNTVMRTLETVNSVSSPPE</sequence>
<keyword evidence="1" id="KW-0175">Coiled coil</keyword>
<organism evidence="3">
    <name type="scientific">Haptolina ericina</name>
    <dbReference type="NCBI Taxonomy" id="156174"/>
    <lineage>
        <taxon>Eukaryota</taxon>
        <taxon>Haptista</taxon>
        <taxon>Haptophyta</taxon>
        <taxon>Prymnesiophyceae</taxon>
        <taxon>Prymnesiales</taxon>
        <taxon>Prymnesiaceae</taxon>
        <taxon>Haptolina</taxon>
    </lineage>
</organism>
<gene>
    <name evidence="3" type="ORF">HERI1096_LOCUS7982</name>
</gene>
<feature type="coiled-coil region" evidence="1">
    <location>
        <begin position="89"/>
        <end position="123"/>
    </location>
</feature>
<name>A0A7S3ALY1_9EUKA</name>
<evidence type="ECO:0000313" key="3">
    <source>
        <dbReference type="EMBL" id="CAE0107323.1"/>
    </source>
</evidence>
<dbReference type="AlphaFoldDB" id="A0A7S3ALY1"/>
<dbReference type="EMBL" id="HBHX01014274">
    <property type="protein sequence ID" value="CAE0107323.1"/>
    <property type="molecule type" value="Transcribed_RNA"/>
</dbReference>
<feature type="region of interest" description="Disordered" evidence="2">
    <location>
        <begin position="341"/>
        <end position="402"/>
    </location>
</feature>
<evidence type="ECO:0000256" key="1">
    <source>
        <dbReference type="SAM" id="Coils"/>
    </source>
</evidence>
<evidence type="ECO:0000256" key="2">
    <source>
        <dbReference type="SAM" id="MobiDB-lite"/>
    </source>
</evidence>
<proteinExistence type="predicted"/>